<dbReference type="RefSeq" id="WP_086302506.1">
    <property type="nucleotide sequence ID" value="NZ_CP018793.1"/>
</dbReference>
<protein>
    <submittedName>
        <fullName evidence="2">Uncharacterized protein</fullName>
    </submittedName>
</protein>
<evidence type="ECO:0000313" key="2">
    <source>
        <dbReference type="EMBL" id="WWC42130.1"/>
    </source>
</evidence>
<name>A0ABZ2E8R5_9BACT</name>
<proteinExistence type="predicted"/>
<evidence type="ECO:0000256" key="1">
    <source>
        <dbReference type="SAM" id="Phobius"/>
    </source>
</evidence>
<dbReference type="Proteomes" id="UP001318120">
    <property type="component" value="Chromosome"/>
</dbReference>
<dbReference type="GeneID" id="93112844"/>
<gene>
    <name evidence="2" type="ORF">CVIC9261_02000</name>
</gene>
<keyword evidence="1" id="KW-0472">Membrane</keyword>
<organism evidence="2 3">
    <name type="scientific">Campylobacter vicugnae</name>
    <dbReference type="NCBI Taxonomy" id="1660076"/>
    <lineage>
        <taxon>Bacteria</taxon>
        <taxon>Pseudomonadati</taxon>
        <taxon>Campylobacterota</taxon>
        <taxon>Epsilonproteobacteria</taxon>
        <taxon>Campylobacterales</taxon>
        <taxon>Campylobacteraceae</taxon>
        <taxon>Campylobacter</taxon>
    </lineage>
</organism>
<keyword evidence="1" id="KW-1133">Transmembrane helix</keyword>
<dbReference type="EMBL" id="CP144916">
    <property type="protein sequence ID" value="WWC42130.1"/>
    <property type="molecule type" value="Genomic_DNA"/>
</dbReference>
<feature type="transmembrane region" description="Helical" evidence="1">
    <location>
        <begin position="21"/>
        <end position="46"/>
    </location>
</feature>
<feature type="transmembrane region" description="Helical" evidence="1">
    <location>
        <begin position="92"/>
        <end position="113"/>
    </location>
</feature>
<feature type="transmembrane region" description="Helical" evidence="1">
    <location>
        <begin position="58"/>
        <end position="80"/>
    </location>
</feature>
<sequence>MSKYQLKLMEIFLQNPIKEHFIYCCKTTLIFFGALFIYFVLSFLLGKKLCTTDDKRELLLNHSLFLLLSPISNIILYYSIKRFKFDITKSFKYVRIVQALAYISMIVLSYLYLEHLWKYFLVWGFEGIF</sequence>
<keyword evidence="3" id="KW-1185">Reference proteome</keyword>
<keyword evidence="1" id="KW-0812">Transmembrane</keyword>
<evidence type="ECO:0000313" key="3">
    <source>
        <dbReference type="Proteomes" id="UP001318120"/>
    </source>
</evidence>
<reference evidence="2 3" key="1">
    <citation type="journal article" date="2017" name="Genome Biol. Evol.">
        <title>Comparative Genomic Analysis Identifies a Campylobacter Clade Deficient in Selenium Metabolism.</title>
        <authorList>
            <person name="Miller W.G."/>
            <person name="Yee E."/>
            <person name="Lopes B.S."/>
            <person name="Chapman M.H."/>
            <person name="Huynh S."/>
            <person name="Bono J.L."/>
            <person name="Parker C.T."/>
            <person name="Strachan N.J.C."/>
            <person name="Forbes K.J."/>
        </authorList>
    </citation>
    <scope>NUCLEOTIDE SEQUENCE [LARGE SCALE GENOMIC DNA]</scope>
    <source>
        <strain evidence="2 3">RM9261</strain>
    </source>
</reference>
<accession>A0ABZ2E8R5</accession>